<keyword evidence="1" id="KW-0238">DNA-binding</keyword>
<evidence type="ECO:0000256" key="1">
    <source>
        <dbReference type="ARBA" id="ARBA00023125"/>
    </source>
</evidence>
<evidence type="ECO:0000313" key="3">
    <source>
        <dbReference type="EMBL" id="KAK4246046.1"/>
    </source>
</evidence>
<dbReference type="EMBL" id="MU857684">
    <property type="protein sequence ID" value="KAK4246046.1"/>
    <property type="molecule type" value="Genomic_DNA"/>
</dbReference>
<proteinExistence type="predicted"/>
<gene>
    <name evidence="3" type="ORF">C7999DRAFT_15811</name>
</gene>
<keyword evidence="4" id="KW-1185">Reference proteome</keyword>
<dbReference type="GO" id="GO:0003677">
    <property type="term" value="F:DNA binding"/>
    <property type="evidence" value="ECO:0007669"/>
    <property type="project" value="UniProtKB-KW"/>
</dbReference>
<reference evidence="3" key="2">
    <citation type="submission" date="2023-05" db="EMBL/GenBank/DDBJ databases">
        <authorList>
            <consortium name="Lawrence Berkeley National Laboratory"/>
            <person name="Steindorff A."/>
            <person name="Hensen N."/>
            <person name="Bonometti L."/>
            <person name="Westerberg I."/>
            <person name="Brannstrom I.O."/>
            <person name="Guillou S."/>
            <person name="Cros-Aarteil S."/>
            <person name="Calhoun S."/>
            <person name="Haridas S."/>
            <person name="Kuo A."/>
            <person name="Mondo S."/>
            <person name="Pangilinan J."/>
            <person name="Riley R."/>
            <person name="Labutti K."/>
            <person name="Andreopoulos B."/>
            <person name="Lipzen A."/>
            <person name="Chen C."/>
            <person name="Yanf M."/>
            <person name="Daum C."/>
            <person name="Ng V."/>
            <person name="Clum A."/>
            <person name="Ohm R."/>
            <person name="Martin F."/>
            <person name="Silar P."/>
            <person name="Natvig D."/>
            <person name="Lalanne C."/>
            <person name="Gautier V."/>
            <person name="Ament-Velasquez S.L."/>
            <person name="Kruys A."/>
            <person name="Hutchinson M.I."/>
            <person name="Powell A.J."/>
            <person name="Barry K."/>
            <person name="Miller A.N."/>
            <person name="Grigoriev I.V."/>
            <person name="Debuchy R."/>
            <person name="Gladieux P."/>
            <person name="Thoren M.H."/>
            <person name="Johannesson H."/>
        </authorList>
    </citation>
    <scope>NUCLEOTIDE SEQUENCE</scope>
    <source>
        <strain evidence="3">CBS 359.72</strain>
    </source>
</reference>
<evidence type="ECO:0000313" key="4">
    <source>
        <dbReference type="Proteomes" id="UP001303647"/>
    </source>
</evidence>
<comment type="caution">
    <text evidence="3">The sequence shown here is derived from an EMBL/GenBank/DDBJ whole genome shotgun (WGS) entry which is preliminary data.</text>
</comment>
<dbReference type="InterPro" id="IPR010998">
    <property type="entry name" value="Integrase_recombinase_N"/>
</dbReference>
<feature type="non-terminal residue" evidence="3">
    <location>
        <position position="214"/>
    </location>
</feature>
<organism evidence="3 4">
    <name type="scientific">Corynascus novoguineensis</name>
    <dbReference type="NCBI Taxonomy" id="1126955"/>
    <lineage>
        <taxon>Eukaryota</taxon>
        <taxon>Fungi</taxon>
        <taxon>Dikarya</taxon>
        <taxon>Ascomycota</taxon>
        <taxon>Pezizomycotina</taxon>
        <taxon>Sordariomycetes</taxon>
        <taxon>Sordariomycetidae</taxon>
        <taxon>Sordariales</taxon>
        <taxon>Chaetomiaceae</taxon>
        <taxon>Corynascus</taxon>
    </lineage>
</organism>
<reference evidence="3" key="1">
    <citation type="journal article" date="2023" name="Mol. Phylogenet. Evol.">
        <title>Genome-scale phylogeny and comparative genomics of the fungal order Sordariales.</title>
        <authorList>
            <person name="Hensen N."/>
            <person name="Bonometti L."/>
            <person name="Westerberg I."/>
            <person name="Brannstrom I.O."/>
            <person name="Guillou S."/>
            <person name="Cros-Aarteil S."/>
            <person name="Calhoun S."/>
            <person name="Haridas S."/>
            <person name="Kuo A."/>
            <person name="Mondo S."/>
            <person name="Pangilinan J."/>
            <person name="Riley R."/>
            <person name="LaButti K."/>
            <person name="Andreopoulos B."/>
            <person name="Lipzen A."/>
            <person name="Chen C."/>
            <person name="Yan M."/>
            <person name="Daum C."/>
            <person name="Ng V."/>
            <person name="Clum A."/>
            <person name="Steindorff A."/>
            <person name="Ohm R.A."/>
            <person name="Martin F."/>
            <person name="Silar P."/>
            <person name="Natvig D.O."/>
            <person name="Lalanne C."/>
            <person name="Gautier V."/>
            <person name="Ament-Velasquez S.L."/>
            <person name="Kruys A."/>
            <person name="Hutchinson M.I."/>
            <person name="Powell A.J."/>
            <person name="Barry K."/>
            <person name="Miller A.N."/>
            <person name="Grigoriev I.V."/>
            <person name="Debuchy R."/>
            <person name="Gladieux P."/>
            <person name="Hiltunen Thoren M."/>
            <person name="Johannesson H."/>
        </authorList>
    </citation>
    <scope>NUCLEOTIDE SEQUENCE</scope>
    <source>
        <strain evidence="3">CBS 359.72</strain>
    </source>
</reference>
<dbReference type="Gene3D" id="1.10.150.130">
    <property type="match status" value="1"/>
</dbReference>
<feature type="region of interest" description="Disordered" evidence="2">
    <location>
        <begin position="163"/>
        <end position="214"/>
    </location>
</feature>
<sequence length="214" mass="24240">MVSKTKRSKTVAAATAATTPARGGDAITVAAPTVAAPQVGQARYAQQGLQQGFEHNAVNNAELRANAQNILSMIHEHRPKNTSLAYEPKQREFQDFCRRKQYQDGDTVTEDKLLLFLVEDVANRTLKTRSTKVDNEVSQEKTRLAWRSVRSYVTAVTDLYRTQRARGMNTHPSPREDNAREYLKTLQRRDAQQEKDKYADKGHDTLLDGYTEEE</sequence>
<dbReference type="Proteomes" id="UP001303647">
    <property type="component" value="Unassembled WGS sequence"/>
</dbReference>
<name>A0AAN7HDM0_9PEZI</name>
<accession>A0AAN7HDM0</accession>
<evidence type="ECO:0000256" key="2">
    <source>
        <dbReference type="SAM" id="MobiDB-lite"/>
    </source>
</evidence>
<protein>
    <submittedName>
        <fullName evidence="3">Uncharacterized protein</fullName>
    </submittedName>
</protein>
<feature type="compositionally biased region" description="Basic and acidic residues" evidence="2">
    <location>
        <begin position="173"/>
        <end position="206"/>
    </location>
</feature>
<dbReference type="AlphaFoldDB" id="A0AAN7HDM0"/>